<evidence type="ECO:0000313" key="1">
    <source>
        <dbReference type="EMBL" id="MBO8467592.1"/>
    </source>
</evidence>
<accession>A0A9D9I889</accession>
<reference evidence="1" key="1">
    <citation type="submission" date="2020-10" db="EMBL/GenBank/DDBJ databases">
        <authorList>
            <person name="Gilroy R."/>
        </authorList>
    </citation>
    <scope>NUCLEOTIDE SEQUENCE</scope>
    <source>
        <strain evidence="1">B1-15692</strain>
    </source>
</reference>
<proteinExistence type="predicted"/>
<reference evidence="1" key="2">
    <citation type="journal article" date="2021" name="PeerJ">
        <title>Extensive microbial diversity within the chicken gut microbiome revealed by metagenomics and culture.</title>
        <authorList>
            <person name="Gilroy R."/>
            <person name="Ravi A."/>
            <person name="Getino M."/>
            <person name="Pursley I."/>
            <person name="Horton D.L."/>
            <person name="Alikhan N.F."/>
            <person name="Baker D."/>
            <person name="Gharbi K."/>
            <person name="Hall N."/>
            <person name="Watson M."/>
            <person name="Adriaenssens E.M."/>
            <person name="Foster-Nyarko E."/>
            <person name="Jarju S."/>
            <person name="Secka A."/>
            <person name="Antonio M."/>
            <person name="Oren A."/>
            <person name="Chaudhuri R.R."/>
            <person name="La Ragione R."/>
            <person name="Hildebrand F."/>
            <person name="Pallen M.J."/>
        </authorList>
    </citation>
    <scope>NUCLEOTIDE SEQUENCE</scope>
    <source>
        <strain evidence="1">B1-15692</strain>
    </source>
</reference>
<dbReference type="AlphaFoldDB" id="A0A9D9I889"/>
<protein>
    <submittedName>
        <fullName evidence="1">Uncharacterized protein</fullName>
    </submittedName>
</protein>
<comment type="caution">
    <text evidence="1">The sequence shown here is derived from an EMBL/GenBank/DDBJ whole genome shotgun (WGS) entry which is preliminary data.</text>
</comment>
<dbReference type="Proteomes" id="UP000823660">
    <property type="component" value="Unassembled WGS sequence"/>
</dbReference>
<sequence>MKTGYHDDGPEDMVQSPDRSESLYVTGVEYPSGYDWSSGKYDSTTASLLFLMKDGKRILELPAGKGYGVSDDPSRHRCVGGHLYTDCPDGTETVVRMDGTELFRYDGNESIVSFYVKEGIVYTLGILNYGPEGRLAFRENGRVLYETDGCLISPLYDDGEWCFSYSRSGKCNIYYGGEIIEPEIGNGADTVLFAGIYGGRQICVAGSSASGTYAVCADGVSFPLQTFGYDLIGQCRILQGRDSLYVYGELNYSYDNLMSPHVWSLDGRLKCSASQYKRSFFTFVDGNDIYGFIGNQEYSPSITCFRNGNELYSYGSGLDVMADPAAVVLEGNLYFIFVKKRGRRSPCIAVDSAVTEYGFNGFFSSISAW</sequence>
<name>A0A9D9I889_9BACT</name>
<organism evidence="1 2">
    <name type="scientific">Candidatus Cryptobacteroides faecipullorum</name>
    <dbReference type="NCBI Taxonomy" id="2840764"/>
    <lineage>
        <taxon>Bacteria</taxon>
        <taxon>Pseudomonadati</taxon>
        <taxon>Bacteroidota</taxon>
        <taxon>Bacteroidia</taxon>
        <taxon>Bacteroidales</taxon>
        <taxon>Candidatus Cryptobacteroides</taxon>
    </lineage>
</organism>
<evidence type="ECO:0000313" key="2">
    <source>
        <dbReference type="Proteomes" id="UP000823660"/>
    </source>
</evidence>
<gene>
    <name evidence="1" type="ORF">IAB99_07500</name>
</gene>
<dbReference type="EMBL" id="JADIMH010000043">
    <property type="protein sequence ID" value="MBO8467592.1"/>
    <property type="molecule type" value="Genomic_DNA"/>
</dbReference>